<keyword evidence="1" id="KW-0805">Transcription regulation</keyword>
<dbReference type="Proteomes" id="UP001370348">
    <property type="component" value="Chromosome"/>
</dbReference>
<keyword evidence="2" id="KW-0238">DNA-binding</keyword>
<reference evidence="5 6" key="1">
    <citation type="submission" date="2021-12" db="EMBL/GenBank/DDBJ databases">
        <title>Discovery of the Pendulisporaceae a myxobacterial family with distinct sporulation behavior and unique specialized metabolism.</title>
        <authorList>
            <person name="Garcia R."/>
            <person name="Popoff A."/>
            <person name="Bader C.D."/>
            <person name="Loehr J."/>
            <person name="Walesch S."/>
            <person name="Walt C."/>
            <person name="Boldt J."/>
            <person name="Bunk B."/>
            <person name="Haeckl F.J.F.P.J."/>
            <person name="Gunesch A.P."/>
            <person name="Birkelbach J."/>
            <person name="Nuebel U."/>
            <person name="Pietschmann T."/>
            <person name="Bach T."/>
            <person name="Mueller R."/>
        </authorList>
    </citation>
    <scope>NUCLEOTIDE SEQUENCE [LARGE SCALE GENOMIC DNA]</scope>
    <source>
        <strain evidence="5 6">MSr11954</strain>
    </source>
</reference>
<dbReference type="InterPro" id="IPR050204">
    <property type="entry name" value="AraC_XylS_family_regulators"/>
</dbReference>
<proteinExistence type="predicted"/>
<evidence type="ECO:0000256" key="3">
    <source>
        <dbReference type="ARBA" id="ARBA00023163"/>
    </source>
</evidence>
<dbReference type="InterPro" id="IPR020449">
    <property type="entry name" value="Tscrpt_reg_AraC-type_HTH"/>
</dbReference>
<sequence>MTAANSSKKRALEADRVGPEEVVFQRGPLRVGQFRCSRWHPQFVDSGPTTGWLITFPRVPVLVAHAGESMVVVDPTIVKFFNKGQEFRREPLFDEGDRCEWFSFDAPTVSAAVRPYDPAAADRPGQPFRWAHAPVDSASFLLQRRIADHVLGLAEGEAVDGLFVEESLYTLLARTVGHAYARRGVRPARGCAASVAKMHAAMVDHVERTLALRYRESISLTDIAKSVGYSPFHLARVFRARTGASIHAKRQKLRLHVALEEVRDPHRDLTDIALGLGFSSHSHFTGAFRGVFGRAPSAMRK</sequence>
<evidence type="ECO:0000313" key="5">
    <source>
        <dbReference type="EMBL" id="WXB13016.1"/>
    </source>
</evidence>
<keyword evidence="6" id="KW-1185">Reference proteome</keyword>
<evidence type="ECO:0000256" key="1">
    <source>
        <dbReference type="ARBA" id="ARBA00023015"/>
    </source>
</evidence>
<dbReference type="PRINTS" id="PR00032">
    <property type="entry name" value="HTHARAC"/>
</dbReference>
<dbReference type="SUPFAM" id="SSF46689">
    <property type="entry name" value="Homeodomain-like"/>
    <property type="match status" value="2"/>
</dbReference>
<accession>A0ABZ2LV71</accession>
<name>A0ABZ2LV71_9BACT</name>
<dbReference type="InterPro" id="IPR018060">
    <property type="entry name" value="HTH_AraC"/>
</dbReference>
<evidence type="ECO:0000256" key="2">
    <source>
        <dbReference type="ARBA" id="ARBA00023125"/>
    </source>
</evidence>
<gene>
    <name evidence="5" type="ORF">LZC94_34840</name>
</gene>
<feature type="domain" description="HTH araC/xylS-type" evidence="4">
    <location>
        <begin position="204"/>
        <end position="301"/>
    </location>
</feature>
<dbReference type="InterPro" id="IPR009057">
    <property type="entry name" value="Homeodomain-like_sf"/>
</dbReference>
<dbReference type="PANTHER" id="PTHR46796">
    <property type="entry name" value="HTH-TYPE TRANSCRIPTIONAL ACTIVATOR RHAS-RELATED"/>
    <property type="match status" value="1"/>
</dbReference>
<dbReference type="SMART" id="SM00342">
    <property type="entry name" value="HTH_ARAC"/>
    <property type="match status" value="1"/>
</dbReference>
<dbReference type="PROSITE" id="PS01124">
    <property type="entry name" value="HTH_ARAC_FAMILY_2"/>
    <property type="match status" value="1"/>
</dbReference>
<organism evidence="5 6">
    <name type="scientific">Pendulispora albinea</name>
    <dbReference type="NCBI Taxonomy" id="2741071"/>
    <lineage>
        <taxon>Bacteria</taxon>
        <taxon>Pseudomonadati</taxon>
        <taxon>Myxococcota</taxon>
        <taxon>Myxococcia</taxon>
        <taxon>Myxococcales</taxon>
        <taxon>Sorangiineae</taxon>
        <taxon>Pendulisporaceae</taxon>
        <taxon>Pendulispora</taxon>
    </lineage>
</organism>
<dbReference type="Gene3D" id="1.10.10.60">
    <property type="entry name" value="Homeodomain-like"/>
    <property type="match status" value="2"/>
</dbReference>
<dbReference type="Pfam" id="PF12833">
    <property type="entry name" value="HTH_18"/>
    <property type="match status" value="1"/>
</dbReference>
<dbReference type="EMBL" id="CP089984">
    <property type="protein sequence ID" value="WXB13016.1"/>
    <property type="molecule type" value="Genomic_DNA"/>
</dbReference>
<dbReference type="RefSeq" id="WP_394822635.1">
    <property type="nucleotide sequence ID" value="NZ_CP089984.1"/>
</dbReference>
<evidence type="ECO:0000259" key="4">
    <source>
        <dbReference type="PROSITE" id="PS01124"/>
    </source>
</evidence>
<evidence type="ECO:0000313" key="6">
    <source>
        <dbReference type="Proteomes" id="UP001370348"/>
    </source>
</evidence>
<protein>
    <submittedName>
        <fullName evidence="5">AraC family transcriptional regulator</fullName>
    </submittedName>
</protein>
<keyword evidence="3" id="KW-0804">Transcription</keyword>